<evidence type="ECO:0000313" key="1">
    <source>
        <dbReference type="EMBL" id="KZV90829.1"/>
    </source>
</evidence>
<dbReference type="InterPro" id="IPR041078">
    <property type="entry name" value="Plavaka"/>
</dbReference>
<dbReference type="EMBL" id="KV426040">
    <property type="protein sequence ID" value="KZV90829.1"/>
    <property type="molecule type" value="Genomic_DNA"/>
</dbReference>
<feature type="non-terminal residue" evidence="1">
    <location>
        <position position="156"/>
    </location>
</feature>
<gene>
    <name evidence="1" type="ORF">EXIGLDRAFT_590179</name>
</gene>
<dbReference type="Proteomes" id="UP000077266">
    <property type="component" value="Unassembled WGS sequence"/>
</dbReference>
<proteinExistence type="predicted"/>
<dbReference type="OrthoDB" id="2418900at2759"/>
<name>A0A166ADF0_EXIGL</name>
<sequence length="156" mass="17300">MCTADWWAEKQALFPNLTLNPLILGSDVSHVTNFSGDGKMHPVYISSGHIDKDIRNQPSSRAFMLVAYLPVPKFAKTQFATKAQAQHMPGRLREMMYHKCLSIVLDSVRQAGTTPVLMSDSDGNVRKQLIILAAAIHDGEEKSIAACLNRNHCTFC</sequence>
<dbReference type="Pfam" id="PF18759">
    <property type="entry name" value="Plavaka"/>
    <property type="match status" value="1"/>
</dbReference>
<evidence type="ECO:0000313" key="2">
    <source>
        <dbReference type="Proteomes" id="UP000077266"/>
    </source>
</evidence>
<keyword evidence="2" id="KW-1185">Reference proteome</keyword>
<accession>A0A166ADF0</accession>
<dbReference type="InParanoid" id="A0A166ADF0"/>
<reference evidence="1 2" key="1">
    <citation type="journal article" date="2016" name="Mol. Biol. Evol.">
        <title>Comparative Genomics of Early-Diverging Mushroom-Forming Fungi Provides Insights into the Origins of Lignocellulose Decay Capabilities.</title>
        <authorList>
            <person name="Nagy L.G."/>
            <person name="Riley R."/>
            <person name="Tritt A."/>
            <person name="Adam C."/>
            <person name="Daum C."/>
            <person name="Floudas D."/>
            <person name="Sun H."/>
            <person name="Yadav J.S."/>
            <person name="Pangilinan J."/>
            <person name="Larsson K.H."/>
            <person name="Matsuura K."/>
            <person name="Barry K."/>
            <person name="Labutti K."/>
            <person name="Kuo R."/>
            <person name="Ohm R.A."/>
            <person name="Bhattacharya S.S."/>
            <person name="Shirouzu T."/>
            <person name="Yoshinaga Y."/>
            <person name="Martin F.M."/>
            <person name="Grigoriev I.V."/>
            <person name="Hibbett D.S."/>
        </authorList>
    </citation>
    <scope>NUCLEOTIDE SEQUENCE [LARGE SCALE GENOMIC DNA]</scope>
    <source>
        <strain evidence="1 2">HHB12029</strain>
    </source>
</reference>
<organism evidence="1 2">
    <name type="scientific">Exidia glandulosa HHB12029</name>
    <dbReference type="NCBI Taxonomy" id="1314781"/>
    <lineage>
        <taxon>Eukaryota</taxon>
        <taxon>Fungi</taxon>
        <taxon>Dikarya</taxon>
        <taxon>Basidiomycota</taxon>
        <taxon>Agaricomycotina</taxon>
        <taxon>Agaricomycetes</taxon>
        <taxon>Auriculariales</taxon>
        <taxon>Exidiaceae</taxon>
        <taxon>Exidia</taxon>
    </lineage>
</organism>
<protein>
    <submittedName>
        <fullName evidence="1">Uncharacterized protein</fullName>
    </submittedName>
</protein>
<dbReference type="AlphaFoldDB" id="A0A166ADF0"/>